<feature type="domain" description="Helicase/UvrB N-terminal" evidence="1">
    <location>
        <begin position="46"/>
        <end position="111"/>
    </location>
</feature>
<reference evidence="2 3" key="1">
    <citation type="submission" date="2019-02" db="EMBL/GenBank/DDBJ databases">
        <title>Deep-cultivation of Planctomycetes and their phenomic and genomic characterization uncovers novel biology.</title>
        <authorList>
            <person name="Wiegand S."/>
            <person name="Jogler M."/>
            <person name="Boedeker C."/>
            <person name="Pinto D."/>
            <person name="Vollmers J."/>
            <person name="Rivas-Marin E."/>
            <person name="Kohn T."/>
            <person name="Peeters S.H."/>
            <person name="Heuer A."/>
            <person name="Rast P."/>
            <person name="Oberbeckmann S."/>
            <person name="Bunk B."/>
            <person name="Jeske O."/>
            <person name="Meyerdierks A."/>
            <person name="Storesund J.E."/>
            <person name="Kallscheuer N."/>
            <person name="Luecker S."/>
            <person name="Lage O.M."/>
            <person name="Pohl T."/>
            <person name="Merkel B.J."/>
            <person name="Hornburger P."/>
            <person name="Mueller R.-W."/>
            <person name="Bruemmer F."/>
            <person name="Labrenz M."/>
            <person name="Spormann A.M."/>
            <person name="Op Den Camp H."/>
            <person name="Overmann J."/>
            <person name="Amann R."/>
            <person name="Jetten M.S.M."/>
            <person name="Mascher T."/>
            <person name="Medema M.H."/>
            <person name="Devos D.P."/>
            <person name="Kaster A.-K."/>
            <person name="Ovreas L."/>
            <person name="Rohde M."/>
            <person name="Galperin M.Y."/>
            <person name="Jogler C."/>
        </authorList>
    </citation>
    <scope>NUCLEOTIDE SEQUENCE [LARGE SCALE GENOMIC DNA]</scope>
    <source>
        <strain evidence="2 3">Pla100</strain>
    </source>
</reference>
<dbReference type="InterPro" id="IPR027417">
    <property type="entry name" value="P-loop_NTPase"/>
</dbReference>
<dbReference type="OrthoDB" id="9758243at2"/>
<dbReference type="GO" id="GO:0016787">
    <property type="term" value="F:hydrolase activity"/>
    <property type="evidence" value="ECO:0007669"/>
    <property type="project" value="InterPro"/>
</dbReference>
<proteinExistence type="predicted"/>
<protein>
    <recommendedName>
        <fullName evidence="1">Helicase/UvrB N-terminal domain-containing protein</fullName>
    </recommendedName>
</protein>
<dbReference type="GO" id="GO:0003677">
    <property type="term" value="F:DNA binding"/>
    <property type="evidence" value="ECO:0007669"/>
    <property type="project" value="InterPro"/>
</dbReference>
<dbReference type="InterPro" id="IPR006935">
    <property type="entry name" value="Helicase/UvrB_N"/>
</dbReference>
<accession>A0A5C6ABH5</accession>
<dbReference type="EMBL" id="SJPM01000005">
    <property type="protein sequence ID" value="TWT96401.1"/>
    <property type="molecule type" value="Genomic_DNA"/>
</dbReference>
<sequence>MPTMRISNQYGCFKSNCESSLPSFHTNNFYNKRGVFVPTDGAYLSELKTGANHHDCDNAHIVVGNIQQFAGENNRWYEQFDPDYFRMILVDEGHHNVADTWQRLFEYFGSAKLSHSCHAESVKQTIPTRQSDIAN</sequence>
<dbReference type="AlphaFoldDB" id="A0A5C6ABH5"/>
<evidence type="ECO:0000259" key="1">
    <source>
        <dbReference type="Pfam" id="PF04851"/>
    </source>
</evidence>
<dbReference type="Pfam" id="PF04851">
    <property type="entry name" value="ResIII"/>
    <property type="match status" value="1"/>
</dbReference>
<keyword evidence="3" id="KW-1185">Reference proteome</keyword>
<name>A0A5C6ABH5_9BACT</name>
<dbReference type="Proteomes" id="UP000316213">
    <property type="component" value="Unassembled WGS sequence"/>
</dbReference>
<dbReference type="GO" id="GO:0005524">
    <property type="term" value="F:ATP binding"/>
    <property type="evidence" value="ECO:0007669"/>
    <property type="project" value="InterPro"/>
</dbReference>
<gene>
    <name evidence="2" type="ORF">Pla100_28790</name>
</gene>
<dbReference type="Gene3D" id="3.40.50.300">
    <property type="entry name" value="P-loop containing nucleotide triphosphate hydrolases"/>
    <property type="match status" value="1"/>
</dbReference>
<organism evidence="2 3">
    <name type="scientific">Neorhodopirellula pilleata</name>
    <dbReference type="NCBI Taxonomy" id="2714738"/>
    <lineage>
        <taxon>Bacteria</taxon>
        <taxon>Pseudomonadati</taxon>
        <taxon>Planctomycetota</taxon>
        <taxon>Planctomycetia</taxon>
        <taxon>Pirellulales</taxon>
        <taxon>Pirellulaceae</taxon>
        <taxon>Neorhodopirellula</taxon>
    </lineage>
</organism>
<evidence type="ECO:0000313" key="3">
    <source>
        <dbReference type="Proteomes" id="UP000316213"/>
    </source>
</evidence>
<comment type="caution">
    <text evidence="2">The sequence shown here is derived from an EMBL/GenBank/DDBJ whole genome shotgun (WGS) entry which is preliminary data.</text>
</comment>
<evidence type="ECO:0000313" key="2">
    <source>
        <dbReference type="EMBL" id="TWT96401.1"/>
    </source>
</evidence>